<evidence type="ECO:0000256" key="3">
    <source>
        <dbReference type="ARBA" id="ARBA00022692"/>
    </source>
</evidence>
<comment type="subcellular location">
    <subcellularLocation>
        <location evidence="1">Cell membrane</location>
        <topology evidence="1">Multi-pass membrane protein</topology>
    </subcellularLocation>
</comment>
<evidence type="ECO:0000256" key="2">
    <source>
        <dbReference type="ARBA" id="ARBA00022475"/>
    </source>
</evidence>
<dbReference type="InterPro" id="IPR052192">
    <property type="entry name" value="Insect_Ionotropic_Sensory_Rcpt"/>
</dbReference>
<dbReference type="Proteomes" id="UP001152759">
    <property type="component" value="Chromosome 7"/>
</dbReference>
<dbReference type="PANTHER" id="PTHR42643">
    <property type="entry name" value="IONOTROPIC RECEPTOR 20A-RELATED"/>
    <property type="match status" value="1"/>
</dbReference>
<evidence type="ECO:0000256" key="8">
    <source>
        <dbReference type="SAM" id="Phobius"/>
    </source>
</evidence>
<evidence type="ECO:0000313" key="10">
    <source>
        <dbReference type="Proteomes" id="UP001152759"/>
    </source>
</evidence>
<dbReference type="AlphaFoldDB" id="A0A9P0ALA0"/>
<gene>
    <name evidence="9" type="ORF">BEMITA_LOCUS12109</name>
</gene>
<reference evidence="9" key="1">
    <citation type="submission" date="2021-12" db="EMBL/GenBank/DDBJ databases">
        <authorList>
            <person name="King R."/>
        </authorList>
    </citation>
    <scope>NUCLEOTIDE SEQUENCE</scope>
</reference>
<keyword evidence="4 8" id="KW-1133">Transmembrane helix</keyword>
<evidence type="ECO:0000256" key="4">
    <source>
        <dbReference type="ARBA" id="ARBA00022989"/>
    </source>
</evidence>
<evidence type="ECO:0000256" key="5">
    <source>
        <dbReference type="ARBA" id="ARBA00023136"/>
    </source>
</evidence>
<protein>
    <recommendedName>
        <fullName evidence="11">Ionotropic glutamate receptor C-terminal domain-containing protein</fullName>
    </recommendedName>
</protein>
<keyword evidence="3 8" id="KW-0812">Transmembrane</keyword>
<evidence type="ECO:0000256" key="6">
    <source>
        <dbReference type="ARBA" id="ARBA00023170"/>
    </source>
</evidence>
<dbReference type="EMBL" id="OU963868">
    <property type="protein sequence ID" value="CAH0393746.1"/>
    <property type="molecule type" value="Genomic_DNA"/>
</dbReference>
<evidence type="ECO:0000256" key="7">
    <source>
        <dbReference type="ARBA" id="ARBA00023180"/>
    </source>
</evidence>
<proteinExistence type="predicted"/>
<sequence>MTDKWEPLSSSALSVCQNLVKKSEQTLFYTVELHSDPVFMRFVQLLHASAIQTIVITHHSKLTSSVSTYQSKNLIFIVNDINELFSLIFYTISEPSPFELNCKKSSYAEWNRPDCSNHSVEILPRICLKIDDHFLWFEERQNCGKIIEITSAELEDGSTLSDHVFNATHGLYVNKIWNSKNHLIFVLKNAHQKYNKSEPSPLETLRNLKFEGQTIKNFAPDMRGRIAFCFKFFWRFFKGRKTIICHPQGCEKYDAFTENLISLQNETDGNFLDFSLKNMHGKPVKVWIDNFNIDDANSLLSRSTSKWFSLHEMAIEHFGSSVNCSVKYHMIHVNEINKCHVEVEGGLKYGVDLHLFGASITSKISENLSIDYLVSLDTSAVCFAAPHSGFMSQGLVIFKSFSPMVWFLTLCTIFTFSLIQYVFQYTQCTLFSHLYSEAQREHIRGTSSMLTIFAYFVCGSPPSLNLGRLTTGNILFSIFSFSTIIISTAFLGSMTTLLSNQVQYPEINSLKTLEESDLYIQISLGEESVSAFGFQNLSESLQKKLVNNYANYWFQLYTEFSIETGNYLQTFLNSSSKRRVNISETVVLEGIYSIDETVLNNMRSIMATDAFVVKLPFTSNPRESVIIGDFYLGTVQEYHLVRECVLTHPVIFLILKNSLFFDELNRVYAHLLETGHAKKLLEDSSDDPVRWGNYSGIEDNGEPRVYNLNDLQSAFIGLIVGLFLSFLAFVGELTIDKGYFYNCSVVKSFRRV</sequence>
<dbReference type="GO" id="GO:0005886">
    <property type="term" value="C:plasma membrane"/>
    <property type="evidence" value="ECO:0007669"/>
    <property type="project" value="UniProtKB-SubCell"/>
</dbReference>
<accession>A0A9P0ALA0</accession>
<keyword evidence="5 8" id="KW-0472">Membrane</keyword>
<keyword evidence="7" id="KW-0325">Glycoprotein</keyword>
<organism evidence="9 10">
    <name type="scientific">Bemisia tabaci</name>
    <name type="common">Sweetpotato whitefly</name>
    <name type="synonym">Aleurodes tabaci</name>
    <dbReference type="NCBI Taxonomy" id="7038"/>
    <lineage>
        <taxon>Eukaryota</taxon>
        <taxon>Metazoa</taxon>
        <taxon>Ecdysozoa</taxon>
        <taxon>Arthropoda</taxon>
        <taxon>Hexapoda</taxon>
        <taxon>Insecta</taxon>
        <taxon>Pterygota</taxon>
        <taxon>Neoptera</taxon>
        <taxon>Paraneoptera</taxon>
        <taxon>Hemiptera</taxon>
        <taxon>Sternorrhyncha</taxon>
        <taxon>Aleyrodoidea</taxon>
        <taxon>Aleyrodidae</taxon>
        <taxon>Aleyrodinae</taxon>
        <taxon>Bemisia</taxon>
    </lineage>
</organism>
<keyword evidence="2" id="KW-1003">Cell membrane</keyword>
<feature type="transmembrane region" description="Helical" evidence="8">
    <location>
        <begin position="714"/>
        <end position="731"/>
    </location>
</feature>
<feature type="transmembrane region" description="Helical" evidence="8">
    <location>
        <begin position="474"/>
        <end position="498"/>
    </location>
</feature>
<dbReference type="PANTHER" id="PTHR42643:SF38">
    <property type="entry name" value="IONOTROPIC RECEPTOR 100A"/>
    <property type="match status" value="1"/>
</dbReference>
<evidence type="ECO:0000313" key="9">
    <source>
        <dbReference type="EMBL" id="CAH0393746.1"/>
    </source>
</evidence>
<evidence type="ECO:0000256" key="1">
    <source>
        <dbReference type="ARBA" id="ARBA00004651"/>
    </source>
</evidence>
<feature type="transmembrane region" description="Helical" evidence="8">
    <location>
        <begin position="443"/>
        <end position="462"/>
    </location>
</feature>
<keyword evidence="10" id="KW-1185">Reference proteome</keyword>
<evidence type="ECO:0008006" key="11">
    <source>
        <dbReference type="Google" id="ProtNLM"/>
    </source>
</evidence>
<keyword evidence="6" id="KW-0675">Receptor</keyword>
<dbReference type="Gene3D" id="1.10.287.70">
    <property type="match status" value="1"/>
</dbReference>
<name>A0A9P0ALA0_BEMTA</name>
<feature type="transmembrane region" description="Helical" evidence="8">
    <location>
        <begin position="404"/>
        <end position="423"/>
    </location>
</feature>